<dbReference type="RefSeq" id="WP_289599173.1">
    <property type="nucleotide sequence ID" value="NZ_JAUDCL010000003.1"/>
</dbReference>
<dbReference type="PANTHER" id="PTHR34047:SF8">
    <property type="entry name" value="PROTEIN YKFC"/>
    <property type="match status" value="1"/>
</dbReference>
<gene>
    <name evidence="2" type="primary">ltrA</name>
    <name evidence="2" type="ORF">QUW08_03070</name>
</gene>
<dbReference type="PROSITE" id="PS50878">
    <property type="entry name" value="RT_POL"/>
    <property type="match status" value="1"/>
</dbReference>
<keyword evidence="2" id="KW-0808">Transferase</keyword>
<dbReference type="CDD" id="cd01651">
    <property type="entry name" value="RT_G2_intron"/>
    <property type="match status" value="1"/>
</dbReference>
<dbReference type="EC" id="2.7.7.49" evidence="2"/>
<sequence>MPVTRTKQKKNSRLRHAEYYDMQCAFDKLYADSKNGKIFASLMDLIASDENIKLAYRNIKRNNGSVTPGVDGKTIEDVEKLSETEYLRIMRAKFRWYKPKAVRRVEIPKPDGRMRPLGIPSIWDRLVQQCILQVLEPICEAKFHERSNGFRPNRSTEHAIAQVNHLVYTVGLHFVVDVDIKGFFDNVNHAKLIKQMWTMGIRDKTLICIIKEMLKAPICLPNGEVIYPSKGTPQGGILSPLLSNIVLNELDWWIASQWENMPMHVLTWLADRPRQLKRTSRLKEMYIVRYADDFKVFCRYRADAEKVFIAIKQWLHERLKLEVSEEKSKICNLKKQYSEFLGFKFKVIRKGTHYTTRTHMSDKAVQRETKNLIEQVKRISRPKDDKDEALMVCKYNAMVIGMQNYYCVASCVSQDCAKIAYQVNRVLKTRLKGRLKKQGSYELHNYIGQRYGNSKQMRYVHGQPVVPVGYVQYRIPHWKKKKVCKYTASGRAEIHKNLGLDMDILLKLMRNPSIGRSIEYMDNRISLYAAQYGKCAITGKLLDISEIHCHHKTPVHMGGNDRYENLIIVHYRIHQLIHATQTETIHKILAEFDLTSKQLAKLNQLRLKAGLEEIS</sequence>
<dbReference type="PANTHER" id="PTHR34047">
    <property type="entry name" value="NUCLEAR INTRON MATURASE 1, MITOCHONDRIAL-RELATED"/>
    <property type="match status" value="1"/>
</dbReference>
<dbReference type="InterPro" id="IPR043502">
    <property type="entry name" value="DNA/RNA_pol_sf"/>
</dbReference>
<keyword evidence="2" id="KW-0695">RNA-directed DNA polymerase</keyword>
<evidence type="ECO:0000313" key="2">
    <source>
        <dbReference type="EMBL" id="MDM8200282.1"/>
    </source>
</evidence>
<dbReference type="InterPro" id="IPR003615">
    <property type="entry name" value="HNH_nuc"/>
</dbReference>
<reference evidence="2 3" key="3">
    <citation type="submission" date="2023-06" db="EMBL/GenBank/DDBJ databases">
        <authorList>
            <person name="Zeman M."/>
            <person name="Kubasova T."/>
            <person name="Jahodarova E."/>
            <person name="Nykrynova M."/>
            <person name="Rychlik I."/>
        </authorList>
    </citation>
    <scope>NUCLEOTIDE SEQUENCE [LARGE SCALE GENOMIC DNA]</scope>
    <source>
        <strain evidence="2 3">ET340</strain>
    </source>
</reference>
<reference evidence="2 3" key="2">
    <citation type="submission" date="2023-06" db="EMBL/GenBank/DDBJ databases">
        <title>Identification and characterization of horizontal gene transfer across gut microbiota members of farm animals based on homology search.</title>
        <authorList>
            <person name="Schwarzerova J."/>
            <person name="Nykrynova M."/>
            <person name="Jureckova K."/>
            <person name="Cejkova D."/>
            <person name="Rychlik I."/>
        </authorList>
    </citation>
    <scope>NUCLEOTIDE SEQUENCE [LARGE SCALE GENOMIC DNA]</scope>
    <source>
        <strain evidence="2 3">ET340</strain>
    </source>
</reference>
<name>A0ABT7UN04_9FIRM</name>
<dbReference type="Pfam" id="PF00078">
    <property type="entry name" value="RVT_1"/>
    <property type="match status" value="1"/>
</dbReference>
<dbReference type="InterPro" id="IPR051083">
    <property type="entry name" value="GrpII_Intron_Splice-Mob/Def"/>
</dbReference>
<protein>
    <submittedName>
        <fullName evidence="2">Group II intron reverse transcriptase/maturase</fullName>
        <ecNumber evidence="2">2.7.7.49</ecNumber>
    </submittedName>
</protein>
<feature type="domain" description="Reverse transcriptase" evidence="1">
    <location>
        <begin position="88"/>
        <end position="345"/>
    </location>
</feature>
<proteinExistence type="predicted"/>
<comment type="caution">
    <text evidence="2">The sequence shown here is derived from an EMBL/GenBank/DDBJ whole genome shotgun (WGS) entry which is preliminary data.</text>
</comment>
<keyword evidence="3" id="KW-1185">Reference proteome</keyword>
<dbReference type="NCBIfam" id="TIGR04416">
    <property type="entry name" value="group_II_RT_mat"/>
    <property type="match status" value="1"/>
</dbReference>
<organism evidence="2 3">
    <name type="scientific">Allofournierella massiliensis</name>
    <dbReference type="NCBI Taxonomy" id="1650663"/>
    <lineage>
        <taxon>Bacteria</taxon>
        <taxon>Bacillati</taxon>
        <taxon>Bacillota</taxon>
        <taxon>Clostridia</taxon>
        <taxon>Eubacteriales</taxon>
        <taxon>Oscillospiraceae</taxon>
        <taxon>Allofournierella</taxon>
    </lineage>
</organism>
<dbReference type="InterPro" id="IPR030931">
    <property type="entry name" value="Group_II_RT_mat"/>
</dbReference>
<evidence type="ECO:0000259" key="1">
    <source>
        <dbReference type="PROSITE" id="PS50878"/>
    </source>
</evidence>
<dbReference type="CDD" id="cd00085">
    <property type="entry name" value="HNHc"/>
    <property type="match status" value="1"/>
</dbReference>
<dbReference type="SUPFAM" id="SSF56672">
    <property type="entry name" value="DNA/RNA polymerases"/>
    <property type="match status" value="1"/>
</dbReference>
<evidence type="ECO:0000313" key="3">
    <source>
        <dbReference type="Proteomes" id="UP001529380"/>
    </source>
</evidence>
<dbReference type="SMART" id="SM00507">
    <property type="entry name" value="HNHc"/>
    <property type="match status" value="1"/>
</dbReference>
<dbReference type="Gene3D" id="1.10.30.50">
    <property type="match status" value="1"/>
</dbReference>
<reference evidence="3" key="1">
    <citation type="submission" date="2023-06" db="EMBL/GenBank/DDBJ databases">
        <title>Identification and characterization of horizontal gene transfer across gut microbiota members of farm animals based on homology search.</title>
        <authorList>
            <person name="Zeman M."/>
            <person name="Kubasova T."/>
            <person name="Jahodarova E."/>
            <person name="Nykrynova M."/>
            <person name="Rychlik I."/>
        </authorList>
    </citation>
    <scope>NUCLEOTIDE SEQUENCE [LARGE SCALE GENOMIC DNA]</scope>
    <source>
        <strain evidence="3">ET340</strain>
    </source>
</reference>
<keyword evidence="2" id="KW-0548">Nucleotidyltransferase</keyword>
<dbReference type="Proteomes" id="UP001529380">
    <property type="component" value="Unassembled WGS sequence"/>
</dbReference>
<dbReference type="GO" id="GO:0003964">
    <property type="term" value="F:RNA-directed DNA polymerase activity"/>
    <property type="evidence" value="ECO:0007669"/>
    <property type="project" value="UniProtKB-KW"/>
</dbReference>
<accession>A0ABT7UN04</accession>
<dbReference type="EMBL" id="JAUDCL010000003">
    <property type="protein sequence ID" value="MDM8200282.1"/>
    <property type="molecule type" value="Genomic_DNA"/>
</dbReference>
<dbReference type="InterPro" id="IPR000477">
    <property type="entry name" value="RT_dom"/>
</dbReference>